<feature type="chain" id="PRO_5020907317" evidence="4">
    <location>
        <begin position="24"/>
        <end position="560"/>
    </location>
</feature>
<dbReference type="InterPro" id="IPR005565">
    <property type="entry name" value="Hemolysn_activator_HlyB_C"/>
</dbReference>
<feature type="domain" description="Haemolysin activator HlyB C-terminal" evidence="5">
    <location>
        <begin position="208"/>
        <end position="500"/>
    </location>
</feature>
<evidence type="ECO:0000256" key="4">
    <source>
        <dbReference type="SAM" id="SignalP"/>
    </source>
</evidence>
<dbReference type="PANTHER" id="PTHR34597">
    <property type="entry name" value="SLR1661 PROTEIN"/>
    <property type="match status" value="1"/>
</dbReference>
<dbReference type="GO" id="GO:0046819">
    <property type="term" value="P:protein secretion by the type V secretion system"/>
    <property type="evidence" value="ECO:0007669"/>
    <property type="project" value="TreeGrafter"/>
</dbReference>
<accession>A0A4R2N9D0</accession>
<dbReference type="GO" id="GO:0098046">
    <property type="term" value="C:type V protein secretion system complex"/>
    <property type="evidence" value="ECO:0007669"/>
    <property type="project" value="TreeGrafter"/>
</dbReference>
<evidence type="ECO:0000313" key="8">
    <source>
        <dbReference type="Proteomes" id="UP000295537"/>
    </source>
</evidence>
<feature type="domain" description="Polypeptide-transport-associated ShlB-type" evidence="6">
    <location>
        <begin position="69"/>
        <end position="145"/>
    </location>
</feature>
<keyword evidence="4" id="KW-0732">Signal</keyword>
<sequence>MKNCYNRTTLALLTLIGTSPLVAANTPNAGSLNKQIYPEHSLPKQKPSGELFPLQATRQYTNKQHTFSFKLTGIHLVSLDDQPLNDDISQITQHYLNKPVRLNDLEKLTHAITQYYRHQNYLIARAILPPQEIENGIVTIKLLKGELGKISINNQSALKDQFVTRLANTTVASRSFVYKDELEKFALQLNDIAGVKSDLKLRASPQAGKTDLQVNLQNHKRFSGYLAADNLGTSSTGRYRFHTGIKSHNFLGFGDELKLDALSSNTAGLKNIRLDYSQLIDGYGTRLGVNVSHLNYKLAGSFRPLDAKGKANTLGAYFSHPTIRTTDLRLNTKLAFNHQQLIDEQKAVNLKQTRHINMLNLGFNGAWNSVKNGVSYFGFNVVLGRENNKSNERKHNLAEDFKPNKKFSLVNYTFSHEQTLPQNLSFSLSANGQFSDTNLDSSQKLSLGGLSAVRGYATGAVSVDEGHIFQAELKHQLAVFSSSILSNSVFYDYAFGRYYKRPQVFEKLTTNNVTLQSAGIALSLNAPNNYALNVTWAKPLEKKFVTKDSNLFWLNAVKTF</sequence>
<keyword evidence="3" id="KW-0998">Cell outer membrane</keyword>
<keyword evidence="1" id="KW-0472">Membrane</keyword>
<dbReference type="Gene3D" id="3.10.20.310">
    <property type="entry name" value="membrane protein fhac"/>
    <property type="match status" value="1"/>
</dbReference>
<dbReference type="Gene3D" id="2.40.160.50">
    <property type="entry name" value="membrane protein fhac: a member of the omp85/tpsb transporter family"/>
    <property type="match status" value="1"/>
</dbReference>
<keyword evidence="1" id="KW-1134">Transmembrane beta strand</keyword>
<proteinExistence type="predicted"/>
<comment type="caution">
    <text evidence="7">The sequence shown here is derived from an EMBL/GenBank/DDBJ whole genome shotgun (WGS) entry which is preliminary data.</text>
</comment>
<dbReference type="InterPro" id="IPR051544">
    <property type="entry name" value="TPS_OM_transporter"/>
</dbReference>
<reference evidence="7 8" key="1">
    <citation type="submission" date="2019-03" db="EMBL/GenBank/DDBJ databases">
        <title>Genomic Encyclopedia of Type Strains, Phase IV (KMG-IV): sequencing the most valuable type-strain genomes for metagenomic binning, comparative biology and taxonomic classification.</title>
        <authorList>
            <person name="Goeker M."/>
        </authorList>
    </citation>
    <scope>NUCLEOTIDE SEQUENCE [LARGE SCALE GENOMIC DNA]</scope>
    <source>
        <strain evidence="7 8">DSM 16380</strain>
    </source>
</reference>
<feature type="signal peptide" evidence="4">
    <location>
        <begin position="1"/>
        <end position="23"/>
    </location>
</feature>
<dbReference type="Proteomes" id="UP000295537">
    <property type="component" value="Unassembled WGS sequence"/>
</dbReference>
<dbReference type="Pfam" id="PF08479">
    <property type="entry name" value="POTRA_2"/>
    <property type="match status" value="1"/>
</dbReference>
<dbReference type="InterPro" id="IPR013686">
    <property type="entry name" value="Polypept-transport_assoc_ShlB"/>
</dbReference>
<evidence type="ECO:0000259" key="6">
    <source>
        <dbReference type="Pfam" id="PF08479"/>
    </source>
</evidence>
<dbReference type="OrthoDB" id="572300at2"/>
<name>A0A4R2N9D0_9PAST</name>
<evidence type="ECO:0000259" key="5">
    <source>
        <dbReference type="Pfam" id="PF03865"/>
    </source>
</evidence>
<evidence type="ECO:0000313" key="7">
    <source>
        <dbReference type="EMBL" id="TCP17603.1"/>
    </source>
</evidence>
<evidence type="ECO:0000256" key="3">
    <source>
        <dbReference type="ARBA" id="ARBA00023237"/>
    </source>
</evidence>
<dbReference type="RefSeq" id="WP_132501201.1">
    <property type="nucleotide sequence ID" value="NZ_LVXA01000001.1"/>
</dbReference>
<keyword evidence="2" id="KW-0812">Transmembrane</keyword>
<evidence type="ECO:0000256" key="2">
    <source>
        <dbReference type="ARBA" id="ARBA00022692"/>
    </source>
</evidence>
<evidence type="ECO:0000256" key="1">
    <source>
        <dbReference type="ARBA" id="ARBA00022452"/>
    </source>
</evidence>
<organism evidence="7 8">
    <name type="scientific">Nicoletella semolina</name>
    <dbReference type="NCBI Taxonomy" id="271160"/>
    <lineage>
        <taxon>Bacteria</taxon>
        <taxon>Pseudomonadati</taxon>
        <taxon>Pseudomonadota</taxon>
        <taxon>Gammaproteobacteria</taxon>
        <taxon>Pasteurellales</taxon>
        <taxon>Pasteurellaceae</taxon>
        <taxon>Nicoletella</taxon>
    </lineage>
</organism>
<gene>
    <name evidence="7" type="ORF">EV693_10568</name>
</gene>
<protein>
    <submittedName>
        <fullName evidence="7">Hemolysin activation/secretion protein</fullName>
    </submittedName>
</protein>
<dbReference type="EMBL" id="SLXJ01000005">
    <property type="protein sequence ID" value="TCP17603.1"/>
    <property type="molecule type" value="Genomic_DNA"/>
</dbReference>
<keyword evidence="8" id="KW-1185">Reference proteome</keyword>
<dbReference type="Pfam" id="PF03865">
    <property type="entry name" value="ShlB"/>
    <property type="match status" value="1"/>
</dbReference>
<dbReference type="PANTHER" id="PTHR34597:SF1">
    <property type="entry name" value="HEME_HEMOPEXIN TRANSPORTER PROTEIN HUXB"/>
    <property type="match status" value="1"/>
</dbReference>
<dbReference type="GO" id="GO:0008320">
    <property type="term" value="F:protein transmembrane transporter activity"/>
    <property type="evidence" value="ECO:0007669"/>
    <property type="project" value="TreeGrafter"/>
</dbReference>
<dbReference type="AlphaFoldDB" id="A0A4R2N9D0"/>